<reference evidence="2 3" key="1">
    <citation type="submission" date="2019-02" db="EMBL/GenBank/DDBJ databases">
        <title>Deep-cultivation of Planctomycetes and their phenomic and genomic characterization uncovers novel biology.</title>
        <authorList>
            <person name="Wiegand S."/>
            <person name="Jogler M."/>
            <person name="Boedeker C."/>
            <person name="Pinto D."/>
            <person name="Vollmers J."/>
            <person name="Rivas-Marin E."/>
            <person name="Kohn T."/>
            <person name="Peeters S.H."/>
            <person name="Heuer A."/>
            <person name="Rast P."/>
            <person name="Oberbeckmann S."/>
            <person name="Bunk B."/>
            <person name="Jeske O."/>
            <person name="Meyerdierks A."/>
            <person name="Storesund J.E."/>
            <person name="Kallscheuer N."/>
            <person name="Luecker S."/>
            <person name="Lage O.M."/>
            <person name="Pohl T."/>
            <person name="Merkel B.J."/>
            <person name="Hornburger P."/>
            <person name="Mueller R.-W."/>
            <person name="Bruemmer F."/>
            <person name="Labrenz M."/>
            <person name="Spormann A.M."/>
            <person name="Op den Camp H."/>
            <person name="Overmann J."/>
            <person name="Amann R."/>
            <person name="Jetten M.S.M."/>
            <person name="Mascher T."/>
            <person name="Medema M.H."/>
            <person name="Devos D.P."/>
            <person name="Kaster A.-K."/>
            <person name="Ovreas L."/>
            <person name="Rohde M."/>
            <person name="Galperin M.Y."/>
            <person name="Jogler C."/>
        </authorList>
    </citation>
    <scope>NUCLEOTIDE SEQUENCE [LARGE SCALE GENOMIC DNA]</scope>
    <source>
        <strain evidence="2 3">Pan189</strain>
    </source>
</reference>
<evidence type="ECO:0000313" key="3">
    <source>
        <dbReference type="Proteomes" id="UP000317318"/>
    </source>
</evidence>
<name>A0A517R5B1_9PLAN</name>
<proteinExistence type="predicted"/>
<dbReference type="AlphaFoldDB" id="A0A517R5B1"/>
<dbReference type="EMBL" id="CP036268">
    <property type="protein sequence ID" value="QDT39030.1"/>
    <property type="molecule type" value="Genomic_DNA"/>
</dbReference>
<keyword evidence="1" id="KW-0175">Coiled coil</keyword>
<organism evidence="2 3">
    <name type="scientific">Stratiformator vulcanicus</name>
    <dbReference type="NCBI Taxonomy" id="2527980"/>
    <lineage>
        <taxon>Bacteria</taxon>
        <taxon>Pseudomonadati</taxon>
        <taxon>Planctomycetota</taxon>
        <taxon>Planctomycetia</taxon>
        <taxon>Planctomycetales</taxon>
        <taxon>Planctomycetaceae</taxon>
        <taxon>Stratiformator</taxon>
    </lineage>
</organism>
<evidence type="ECO:0000313" key="2">
    <source>
        <dbReference type="EMBL" id="QDT39030.1"/>
    </source>
</evidence>
<sequence length="111" mass="12707">MSTRYRLFPLISICFPLGAAPSMDKLNSMLDEDLAERREAIRELENTKAKGVENNGNLTARDGDTYSVWEKESVERSLDTQRKYVALVSHIRASNDAELKLALLRCFYTDY</sequence>
<evidence type="ECO:0000256" key="1">
    <source>
        <dbReference type="SAM" id="Coils"/>
    </source>
</evidence>
<gene>
    <name evidence="2" type="ORF">Pan189_34310</name>
</gene>
<dbReference type="RefSeq" id="WP_145365166.1">
    <property type="nucleotide sequence ID" value="NZ_CP036268.1"/>
</dbReference>
<protein>
    <submittedName>
        <fullName evidence="2">Uncharacterized protein</fullName>
    </submittedName>
</protein>
<dbReference type="KEGG" id="svp:Pan189_34310"/>
<feature type="coiled-coil region" evidence="1">
    <location>
        <begin position="23"/>
        <end position="50"/>
    </location>
</feature>
<dbReference type="Proteomes" id="UP000317318">
    <property type="component" value="Chromosome"/>
</dbReference>
<accession>A0A517R5B1</accession>
<keyword evidence="3" id="KW-1185">Reference proteome</keyword>